<dbReference type="Gene3D" id="6.10.280.70">
    <property type="match status" value="1"/>
</dbReference>
<evidence type="ECO:0000313" key="11">
    <source>
        <dbReference type="EMBL" id="KAK7448394.1"/>
    </source>
</evidence>
<dbReference type="GO" id="GO:0015986">
    <property type="term" value="P:proton motive force-driven ATP synthesis"/>
    <property type="evidence" value="ECO:0007669"/>
    <property type="project" value="UniProtKB-UniRule"/>
</dbReference>
<proteinExistence type="inferred from homology"/>
<keyword evidence="7 10" id="KW-0406">Ion transport</keyword>
<sequence>MASAGRGSGRVAKSAIDWIAFRERVPPRQQEYYRAFRARNEAYVMKVHMYPESLPKIDFAYYKSKLPKPAMADEFQKAYESMNVPYPIDSADTLREIEDQQEAGEKASKAFIARRQDEINDAKLLLSKIDSLPKPEEMTLEMFAYYFPDKALDPINRPTFWPHVPSMQPGHKDNKLL</sequence>
<keyword evidence="5 10" id="KW-0375">Hydrogen ion transport</keyword>
<evidence type="ECO:0000256" key="5">
    <source>
        <dbReference type="ARBA" id="ARBA00022781"/>
    </source>
</evidence>
<evidence type="ECO:0000256" key="3">
    <source>
        <dbReference type="ARBA" id="ARBA00022448"/>
    </source>
</evidence>
<evidence type="ECO:0000313" key="12">
    <source>
        <dbReference type="EMBL" id="KAK7494490.1"/>
    </source>
</evidence>
<dbReference type="GO" id="GO:1902600">
    <property type="term" value="P:proton transmembrane transport"/>
    <property type="evidence" value="ECO:0007669"/>
    <property type="project" value="UniProtKB-KW"/>
</dbReference>
<keyword evidence="4" id="KW-0138">CF(0)</keyword>
<protein>
    <recommendedName>
        <fullName evidence="10">ATP synthase subunit d, mitochondrial</fullName>
    </recommendedName>
</protein>
<evidence type="ECO:0000256" key="9">
    <source>
        <dbReference type="ARBA" id="ARBA00023136"/>
    </source>
</evidence>
<evidence type="ECO:0000256" key="4">
    <source>
        <dbReference type="ARBA" id="ARBA00022547"/>
    </source>
</evidence>
<reference evidence="12" key="3">
    <citation type="submission" date="2023-01" db="EMBL/GenBank/DDBJ databases">
        <authorList>
            <person name="Patra A."/>
        </authorList>
    </citation>
    <scope>NUCLEOTIDE SEQUENCE</scope>
    <source>
        <strain evidence="12">Wonlab-2016</strain>
        <tissue evidence="12">Foot muscle</tissue>
    </source>
</reference>
<dbReference type="EMBL" id="JACVVK020000083">
    <property type="protein sequence ID" value="KAK7494490.1"/>
    <property type="molecule type" value="Genomic_DNA"/>
</dbReference>
<keyword evidence="6 10" id="KW-0999">Mitochondrion inner membrane</keyword>
<dbReference type="InterPro" id="IPR036228">
    <property type="entry name" value="ATP_synth_F0_dsu_sf_mt"/>
</dbReference>
<comment type="function">
    <text evidence="10">Mitochondrial membrane ATP synthase (F(1)F(0) ATP synthase or Complex V) produces ATP from ADP in the presence of a proton gradient across the membrane which is generated by electron transport complexes of the respiratory chain. F-type ATPases consist of two structural domains, F(1) - containing the extramembraneous catalytic core, and F(0) - containing the membrane proton channel, linked together by a central stalk and a peripheral stalk. During catalysis, ATP synthesis in the catalytic domain of F(1) is coupled via a rotary mechanism of the central stalk subunits to proton translocation.</text>
</comment>
<evidence type="ECO:0000256" key="10">
    <source>
        <dbReference type="PIRNR" id="PIRNR005514"/>
    </source>
</evidence>
<gene>
    <name evidence="12" type="ORF">BaRGS_00014382</name>
    <name evidence="11" type="ORF">BaRGS_00040098</name>
</gene>
<reference evidence="12 13" key="2">
    <citation type="journal article" date="2023" name="Sci. Data">
        <title>Genome assembly of the Korean intertidal mud-creeper Batillaria attramentaria.</title>
        <authorList>
            <person name="Patra A.K."/>
            <person name="Ho P.T."/>
            <person name="Jun S."/>
            <person name="Lee S.J."/>
            <person name="Kim Y."/>
            <person name="Won Y.J."/>
        </authorList>
    </citation>
    <scope>NUCLEOTIDE SEQUENCE [LARGE SCALE GENOMIC DNA]</scope>
    <source>
        <strain evidence="12">Wonlab-2016</strain>
    </source>
</reference>
<evidence type="ECO:0000313" key="13">
    <source>
        <dbReference type="Proteomes" id="UP001519460"/>
    </source>
</evidence>
<evidence type="ECO:0000256" key="6">
    <source>
        <dbReference type="ARBA" id="ARBA00022792"/>
    </source>
</evidence>
<evidence type="ECO:0000256" key="1">
    <source>
        <dbReference type="ARBA" id="ARBA00004273"/>
    </source>
</evidence>
<keyword evidence="3 10" id="KW-0813">Transport</keyword>
<name>A0ABD0L576_9CAEN</name>
<dbReference type="AlphaFoldDB" id="A0ABD0L576"/>
<dbReference type="EMBL" id="JACVVK020000760">
    <property type="protein sequence ID" value="KAK7448394.1"/>
    <property type="molecule type" value="Genomic_DNA"/>
</dbReference>
<comment type="caution">
    <text evidence="12">The sequence shown here is derived from an EMBL/GenBank/DDBJ whole genome shotgun (WGS) entry which is preliminary data.</text>
</comment>
<dbReference type="Proteomes" id="UP001519460">
    <property type="component" value="Unassembled WGS sequence"/>
</dbReference>
<evidence type="ECO:0000256" key="8">
    <source>
        <dbReference type="ARBA" id="ARBA00023128"/>
    </source>
</evidence>
<reference evidence="12" key="1">
    <citation type="submission" date="2020-09" db="EMBL/GenBank/DDBJ databases">
        <authorList>
            <person name="Won Y."/>
        </authorList>
    </citation>
    <scope>NUCLEOTIDE SEQUENCE</scope>
    <source>
        <strain evidence="12">Wonlab-2016</strain>
        <tissue evidence="12">Foot muscle</tissue>
    </source>
</reference>
<dbReference type="InterPro" id="IPR008689">
    <property type="entry name" value="ATP_synth_F0_dsu_mt"/>
</dbReference>
<comment type="similarity">
    <text evidence="2 10">Belongs to the ATPase d subunit family.</text>
</comment>
<dbReference type="GO" id="GO:0045259">
    <property type="term" value="C:proton-transporting ATP synthase complex"/>
    <property type="evidence" value="ECO:0007669"/>
    <property type="project" value="UniProtKB-KW"/>
</dbReference>
<organism evidence="12 13">
    <name type="scientific">Batillaria attramentaria</name>
    <dbReference type="NCBI Taxonomy" id="370345"/>
    <lineage>
        <taxon>Eukaryota</taxon>
        <taxon>Metazoa</taxon>
        <taxon>Spiralia</taxon>
        <taxon>Lophotrochozoa</taxon>
        <taxon>Mollusca</taxon>
        <taxon>Gastropoda</taxon>
        <taxon>Caenogastropoda</taxon>
        <taxon>Sorbeoconcha</taxon>
        <taxon>Cerithioidea</taxon>
        <taxon>Batillariidae</taxon>
        <taxon>Batillaria</taxon>
    </lineage>
</organism>
<keyword evidence="9 10" id="KW-0472">Membrane</keyword>
<evidence type="ECO:0000256" key="2">
    <source>
        <dbReference type="ARBA" id="ARBA00006842"/>
    </source>
</evidence>
<dbReference type="GO" id="GO:0005743">
    <property type="term" value="C:mitochondrial inner membrane"/>
    <property type="evidence" value="ECO:0007669"/>
    <property type="project" value="UniProtKB-SubCell"/>
</dbReference>
<dbReference type="SUPFAM" id="SSF161065">
    <property type="entry name" value="ATP synthase D chain-like"/>
    <property type="match status" value="1"/>
</dbReference>
<dbReference type="PIRSF" id="PIRSF005514">
    <property type="entry name" value="ATPase_F0_D_mt"/>
    <property type="match status" value="1"/>
</dbReference>
<keyword evidence="8 10" id="KW-0496">Mitochondrion</keyword>
<dbReference type="Pfam" id="PF05873">
    <property type="entry name" value="Mt_ATP-synt_D"/>
    <property type="match status" value="1"/>
</dbReference>
<dbReference type="PANTHER" id="PTHR12700">
    <property type="entry name" value="ATP SYNTHASE SUBUNIT D, MITOCHONDRIAL"/>
    <property type="match status" value="1"/>
</dbReference>
<comment type="subcellular location">
    <subcellularLocation>
        <location evidence="1 10">Mitochondrion inner membrane</location>
    </subcellularLocation>
</comment>
<accession>A0ABD0L576</accession>
<keyword evidence="13" id="KW-1185">Reference proteome</keyword>
<evidence type="ECO:0000256" key="7">
    <source>
        <dbReference type="ARBA" id="ARBA00023065"/>
    </source>
</evidence>